<gene>
    <name evidence="2" type="ordered locus">Igag_1855</name>
</gene>
<reference evidence="2 3" key="1">
    <citation type="journal article" date="2010" name="Stand. Genomic Sci.">
        <title>Complete genome sequence of Ignisphaera aggregans type strain (AQ1.S1).</title>
        <authorList>
            <person name="Goker M."/>
            <person name="Held B."/>
            <person name="Lapidus A."/>
            <person name="Nolan M."/>
            <person name="Spring S."/>
            <person name="Yasawong M."/>
            <person name="Lucas S."/>
            <person name="Glavina Del Rio T."/>
            <person name="Tice H."/>
            <person name="Cheng J.F."/>
            <person name="Goodwin L."/>
            <person name="Tapia R."/>
            <person name="Pitluck S."/>
            <person name="Liolios K."/>
            <person name="Ivanova N."/>
            <person name="Mavromatis K."/>
            <person name="Mikhailova N."/>
            <person name="Pati A."/>
            <person name="Chen A."/>
            <person name="Palaniappan K."/>
            <person name="Brambilla E."/>
            <person name="Land M."/>
            <person name="Hauser L."/>
            <person name="Chang Y.J."/>
            <person name="Jeffries C.D."/>
            <person name="Brettin T."/>
            <person name="Detter J.C."/>
            <person name="Han C."/>
            <person name="Rohde M."/>
            <person name="Sikorski J."/>
            <person name="Woyke T."/>
            <person name="Bristow J."/>
            <person name="Eisen J.A."/>
            <person name="Markowitz V."/>
            <person name="Hugenholtz P."/>
            <person name="Kyrpides N.C."/>
            <person name="Klenk H.P."/>
        </authorList>
    </citation>
    <scope>NUCLEOTIDE SEQUENCE [LARGE SCALE GENOMIC DNA]</scope>
    <source>
        <strain evidence="3">DSM 17230 / JCM 13409 / AQ1.S1</strain>
    </source>
</reference>
<dbReference type="HOGENOM" id="CLU_1943836_0_0_2"/>
<keyword evidence="3" id="KW-1185">Reference proteome</keyword>
<accession>E0SSY9</accession>
<dbReference type="SUPFAM" id="SSF88723">
    <property type="entry name" value="PIN domain-like"/>
    <property type="match status" value="1"/>
</dbReference>
<evidence type="ECO:0000313" key="3">
    <source>
        <dbReference type="Proteomes" id="UP000001304"/>
    </source>
</evidence>
<dbReference type="KEGG" id="iag:Igag_1855"/>
<evidence type="ECO:0000313" key="2">
    <source>
        <dbReference type="EMBL" id="ADM28650.1"/>
    </source>
</evidence>
<feature type="domain" description="PIN" evidence="1">
    <location>
        <begin position="5"/>
        <end position="128"/>
    </location>
</feature>
<sequence length="129" mass="14911">MREYVFVDSNMFIQLLYEGGRASEAEELLDKYLLLATSIGVVDEVLHFIIRREAMSKYNIRRAYDLRRLVRSKGIAFAKESLDKFVSLLEELHVKVVADFEAQPSQIINTMNDYKLAPRDAITALTCKY</sequence>
<dbReference type="InterPro" id="IPR002716">
    <property type="entry name" value="PIN_dom"/>
</dbReference>
<evidence type="ECO:0000259" key="1">
    <source>
        <dbReference type="Pfam" id="PF01850"/>
    </source>
</evidence>
<dbReference type="BioCyc" id="IAGG583356:GHAH-1844-MONOMER"/>
<proteinExistence type="predicted"/>
<dbReference type="AlphaFoldDB" id="E0SSY9"/>
<organism evidence="2 3">
    <name type="scientific">Ignisphaera aggregans (strain DSM 17230 / JCM 13409 / AQ1.S1)</name>
    <dbReference type="NCBI Taxonomy" id="583356"/>
    <lineage>
        <taxon>Archaea</taxon>
        <taxon>Thermoproteota</taxon>
        <taxon>Thermoprotei</taxon>
        <taxon>Desulfurococcales</taxon>
        <taxon>Desulfurococcaceae</taxon>
        <taxon>Ignisphaera</taxon>
    </lineage>
</organism>
<dbReference type="EMBL" id="CP002098">
    <property type="protein sequence ID" value="ADM28650.1"/>
    <property type="molecule type" value="Genomic_DNA"/>
</dbReference>
<name>E0SSY9_IGNAA</name>
<dbReference type="Proteomes" id="UP000001304">
    <property type="component" value="Chromosome"/>
</dbReference>
<dbReference type="InterPro" id="IPR029060">
    <property type="entry name" value="PIN-like_dom_sf"/>
</dbReference>
<dbReference type="Pfam" id="PF01850">
    <property type="entry name" value="PIN"/>
    <property type="match status" value="1"/>
</dbReference>
<protein>
    <recommendedName>
        <fullName evidence="1">PIN domain-containing protein</fullName>
    </recommendedName>
</protein>